<sequence length="136" mass="15390">MKNLLVLNLTFTTLGIAYNKSSFDLTVPEIESLHSILLFISSLTLGVLIAQNYRFEKTLSKLGLVVGLVLIFLATSITTFLKDKNYEDIKILKVLKESKHKIIRQYLDEGAFGGHYRTVEVTDILPGLRYINKVVE</sequence>
<protein>
    <submittedName>
        <fullName evidence="2">Uncharacterized protein</fullName>
    </submittedName>
</protein>
<evidence type="ECO:0000313" key="2">
    <source>
        <dbReference type="EMBL" id="MXV51379.1"/>
    </source>
</evidence>
<dbReference type="Proteomes" id="UP000466586">
    <property type="component" value="Unassembled WGS sequence"/>
</dbReference>
<dbReference type="EMBL" id="WVHT01000004">
    <property type="protein sequence ID" value="MXV51379.1"/>
    <property type="molecule type" value="Genomic_DNA"/>
</dbReference>
<feature type="transmembrane region" description="Helical" evidence="1">
    <location>
        <begin position="62"/>
        <end position="81"/>
    </location>
</feature>
<dbReference type="AlphaFoldDB" id="A0A7K1YBA5"/>
<gene>
    <name evidence="2" type="ORF">GS399_10395</name>
</gene>
<comment type="caution">
    <text evidence="2">The sequence shown here is derived from an EMBL/GenBank/DDBJ whole genome shotgun (WGS) entry which is preliminary data.</text>
</comment>
<dbReference type="RefSeq" id="WP_160844553.1">
    <property type="nucleotide sequence ID" value="NZ_WVHT01000004.1"/>
</dbReference>
<evidence type="ECO:0000313" key="3">
    <source>
        <dbReference type="Proteomes" id="UP000466586"/>
    </source>
</evidence>
<reference evidence="2 3" key="1">
    <citation type="submission" date="2019-11" db="EMBL/GenBank/DDBJ databases">
        <title>Pedobacter sp. HMF7647 Genome sequencing and assembly.</title>
        <authorList>
            <person name="Kang H."/>
            <person name="Kim H."/>
            <person name="Joh K."/>
        </authorList>
    </citation>
    <scope>NUCLEOTIDE SEQUENCE [LARGE SCALE GENOMIC DNA]</scope>
    <source>
        <strain evidence="2 3">HMF7647</strain>
    </source>
</reference>
<proteinExistence type="predicted"/>
<keyword evidence="1" id="KW-0472">Membrane</keyword>
<keyword evidence="1" id="KW-1133">Transmembrane helix</keyword>
<name>A0A7K1YBA5_9SPHI</name>
<keyword evidence="1" id="KW-0812">Transmembrane</keyword>
<evidence type="ECO:0000256" key="1">
    <source>
        <dbReference type="SAM" id="Phobius"/>
    </source>
</evidence>
<keyword evidence="3" id="KW-1185">Reference proteome</keyword>
<accession>A0A7K1YBA5</accession>
<feature type="transmembrane region" description="Helical" evidence="1">
    <location>
        <begin position="33"/>
        <end position="50"/>
    </location>
</feature>
<organism evidence="2 3">
    <name type="scientific">Hufsiella arboris</name>
    <dbReference type="NCBI Taxonomy" id="2695275"/>
    <lineage>
        <taxon>Bacteria</taxon>
        <taxon>Pseudomonadati</taxon>
        <taxon>Bacteroidota</taxon>
        <taxon>Sphingobacteriia</taxon>
        <taxon>Sphingobacteriales</taxon>
        <taxon>Sphingobacteriaceae</taxon>
        <taxon>Hufsiella</taxon>
    </lineage>
</organism>